<evidence type="ECO:0000256" key="8">
    <source>
        <dbReference type="RuleBase" id="RU365004"/>
    </source>
</evidence>
<dbReference type="GO" id="GO:0006974">
    <property type="term" value="P:DNA damage response"/>
    <property type="evidence" value="ECO:0007669"/>
    <property type="project" value="UniProtKB-KW"/>
</dbReference>
<evidence type="ECO:0000256" key="5">
    <source>
        <dbReference type="ARBA" id="ARBA00022737"/>
    </source>
</evidence>
<dbReference type="SUPFAM" id="SSF50978">
    <property type="entry name" value="WD40 repeat-like"/>
    <property type="match status" value="1"/>
</dbReference>
<dbReference type="InterPro" id="IPR036322">
    <property type="entry name" value="WD40_repeat_dom_sf"/>
</dbReference>
<keyword evidence="4 8" id="KW-0853">WD repeat</keyword>
<evidence type="ECO:0000256" key="6">
    <source>
        <dbReference type="ARBA" id="ARBA00022763"/>
    </source>
</evidence>
<protein>
    <recommendedName>
        <fullName evidence="3 8">DNA damage-binding protein CMR1</fullName>
    </recommendedName>
</protein>
<dbReference type="OrthoDB" id="9890280at2759"/>
<dbReference type="Proteomes" id="UP000664169">
    <property type="component" value="Unassembled WGS sequence"/>
</dbReference>
<dbReference type="GO" id="GO:0005634">
    <property type="term" value="C:nucleus"/>
    <property type="evidence" value="ECO:0007669"/>
    <property type="project" value="TreeGrafter"/>
</dbReference>
<dbReference type="EMBL" id="CAJPDQ010000006">
    <property type="protein sequence ID" value="CAF9911461.1"/>
    <property type="molecule type" value="Genomic_DNA"/>
</dbReference>
<dbReference type="PANTHER" id="PTHR14773:SF0">
    <property type="entry name" value="WD REPEAT-CONTAINING PROTEIN 76"/>
    <property type="match status" value="1"/>
</dbReference>
<evidence type="ECO:0000256" key="9">
    <source>
        <dbReference type="SAM" id="MobiDB-lite"/>
    </source>
</evidence>
<dbReference type="GO" id="GO:2000001">
    <property type="term" value="P:regulation of DNA damage checkpoint"/>
    <property type="evidence" value="ECO:0007669"/>
    <property type="project" value="TreeGrafter"/>
</dbReference>
<evidence type="ECO:0000313" key="11">
    <source>
        <dbReference type="Proteomes" id="UP000664169"/>
    </source>
</evidence>
<comment type="similarity">
    <text evidence="2 8">Belongs to the WD repeat DDB2/WDR76 family.</text>
</comment>
<accession>A0A8H3ERK8</accession>
<dbReference type="Pfam" id="PF00400">
    <property type="entry name" value="WD40"/>
    <property type="match status" value="4"/>
</dbReference>
<dbReference type="GO" id="GO:0003677">
    <property type="term" value="F:DNA binding"/>
    <property type="evidence" value="ECO:0007669"/>
    <property type="project" value="UniProtKB-UniRule"/>
</dbReference>
<comment type="function">
    <text evidence="1 8">DNA-binding protein that binds to both single- and double-stranded DNA. Binds preferentially to UV-damaged DNA. May be involved in DNA-metabolic processes.</text>
</comment>
<feature type="compositionally biased region" description="Basic residues" evidence="9">
    <location>
        <begin position="39"/>
        <end position="55"/>
    </location>
</feature>
<comment type="caution">
    <text evidence="10">The sequence shown here is derived from an EMBL/GenBank/DDBJ whole genome shotgun (WGS) entry which is preliminary data.</text>
</comment>
<keyword evidence="6 8" id="KW-0227">DNA damage</keyword>
<name>A0A8H3ERK8_9LECA</name>
<organism evidence="10 11">
    <name type="scientific">Gomphillus americanus</name>
    <dbReference type="NCBI Taxonomy" id="1940652"/>
    <lineage>
        <taxon>Eukaryota</taxon>
        <taxon>Fungi</taxon>
        <taxon>Dikarya</taxon>
        <taxon>Ascomycota</taxon>
        <taxon>Pezizomycotina</taxon>
        <taxon>Lecanoromycetes</taxon>
        <taxon>OSLEUM clade</taxon>
        <taxon>Ostropomycetidae</taxon>
        <taxon>Ostropales</taxon>
        <taxon>Graphidaceae</taxon>
        <taxon>Gomphilloideae</taxon>
        <taxon>Gomphillus</taxon>
    </lineage>
</organism>
<reference evidence="10" key="1">
    <citation type="submission" date="2021-03" db="EMBL/GenBank/DDBJ databases">
        <authorList>
            <person name="Tagirdzhanova G."/>
        </authorList>
    </citation>
    <scope>NUCLEOTIDE SEQUENCE</scope>
</reference>
<evidence type="ECO:0000256" key="3">
    <source>
        <dbReference type="ARBA" id="ARBA00021132"/>
    </source>
</evidence>
<evidence type="ECO:0000313" key="10">
    <source>
        <dbReference type="EMBL" id="CAF9911461.1"/>
    </source>
</evidence>
<evidence type="ECO:0000256" key="1">
    <source>
        <dbReference type="ARBA" id="ARBA00002653"/>
    </source>
</evidence>
<dbReference type="Gene3D" id="2.130.10.10">
    <property type="entry name" value="YVTN repeat-like/Quinoprotein amine dehydrogenase"/>
    <property type="match status" value="1"/>
</dbReference>
<keyword evidence="11" id="KW-1185">Reference proteome</keyword>
<keyword evidence="5" id="KW-0677">Repeat</keyword>
<dbReference type="SMART" id="SM00320">
    <property type="entry name" value="WD40"/>
    <property type="match status" value="4"/>
</dbReference>
<proteinExistence type="inferred from homology"/>
<dbReference type="AlphaFoldDB" id="A0A8H3ERK8"/>
<sequence>MPSAEASEYEKQRQANIAERDKLLKELALQGAGSAAIPRRPKPAAPRNKKVIPKKIKQEVVPSRKSSRLAGIEADSEAAKRKADQDYEIAKEVERVKRQRRVDDLKLGDILVNGNGWNKDTNAFIDVINRGARPYERTFGETEVKETSNKELKALREKMSGLKIYETFEPNRIKITTERIYAMAFHPEPKKALVFAGDKMGNFGIFDASQTPEQIKNEDDEDEDVPDPEITTLKVHTRTISSFQVSPNNPSHILTSSYDSSIRQMDLATGVATELYGPADKEADEPLSGLEIDPVQPHVLYFSRLDGHVGRHDTRENSKSATTQIWELSEKKIGGFSIHPQYPHFLATASLDRTMCLWDLRKTTASKPVQLGEHTSRLSVSHAAFNSVGQVATSSYDDTIKIYNYENMGSWKAGAKLTEEQMEPTHVVKHNNQTGRWVTILRPQWQTSPSDGMQRFVIGNMNRFVDVYSGSGEQLAQLGGDAITAVPAVAQFHPTQDWIAAGTASGKLCLWM</sequence>
<evidence type="ECO:0000256" key="4">
    <source>
        <dbReference type="ARBA" id="ARBA00022574"/>
    </source>
</evidence>
<dbReference type="InterPro" id="IPR015943">
    <property type="entry name" value="WD40/YVTN_repeat-like_dom_sf"/>
</dbReference>
<evidence type="ECO:0000256" key="7">
    <source>
        <dbReference type="ARBA" id="ARBA00023125"/>
    </source>
</evidence>
<gene>
    <name evidence="10" type="ORF">GOMPHAMPRED_007414</name>
</gene>
<dbReference type="PANTHER" id="PTHR14773">
    <property type="entry name" value="WD REPEAT-CONTAINING PROTEIN 76"/>
    <property type="match status" value="1"/>
</dbReference>
<dbReference type="FunFam" id="2.130.10.10:FF:000562">
    <property type="entry name" value="DNA damage-binding protein CMR1"/>
    <property type="match status" value="1"/>
</dbReference>
<keyword evidence="7 8" id="KW-0238">DNA-binding</keyword>
<evidence type="ECO:0000256" key="2">
    <source>
        <dbReference type="ARBA" id="ARBA00005434"/>
    </source>
</evidence>
<feature type="region of interest" description="Disordered" evidence="9">
    <location>
        <begin position="32"/>
        <end position="84"/>
    </location>
</feature>
<dbReference type="InterPro" id="IPR050853">
    <property type="entry name" value="WD_repeat_DNA-damage-binding"/>
</dbReference>
<dbReference type="InterPro" id="IPR001680">
    <property type="entry name" value="WD40_rpt"/>
</dbReference>